<keyword evidence="1" id="KW-0805">Transcription regulation</keyword>
<dbReference type="EMBL" id="CP150096">
    <property type="protein sequence ID" value="WZN45128.1"/>
    <property type="molecule type" value="Genomic_DNA"/>
</dbReference>
<dbReference type="PANTHER" id="PTHR33204:SF29">
    <property type="entry name" value="TRANSCRIPTIONAL REGULATOR"/>
    <property type="match status" value="1"/>
</dbReference>
<sequence>MYERKIAENLDCGVNVANKIVGGKWRACIIDSISRGISRPSGIQREIPEAPARVIQMHLRELETLQVIRKETSGGFPLKAEYFLTDFGRSVLPLIAAMDAWGNANKAFVQEMSAAMAEEALNTTS</sequence>
<evidence type="ECO:0000256" key="1">
    <source>
        <dbReference type="ARBA" id="ARBA00023015"/>
    </source>
</evidence>
<evidence type="ECO:0000313" key="5">
    <source>
        <dbReference type="EMBL" id="WZN45128.1"/>
    </source>
</evidence>
<keyword evidence="6" id="KW-1185">Reference proteome</keyword>
<proteinExistence type="predicted"/>
<dbReference type="PANTHER" id="PTHR33204">
    <property type="entry name" value="TRANSCRIPTIONAL REGULATOR, MARR FAMILY"/>
    <property type="match status" value="1"/>
</dbReference>
<dbReference type="Pfam" id="PF01638">
    <property type="entry name" value="HxlR"/>
    <property type="match status" value="1"/>
</dbReference>
<dbReference type="PROSITE" id="PS51118">
    <property type="entry name" value="HTH_HXLR"/>
    <property type="match status" value="1"/>
</dbReference>
<evidence type="ECO:0000313" key="6">
    <source>
        <dbReference type="Proteomes" id="UP001449657"/>
    </source>
</evidence>
<protein>
    <submittedName>
        <fullName evidence="5">Helix-turn-helix domain-containing protein</fullName>
    </submittedName>
</protein>
<evidence type="ECO:0000256" key="2">
    <source>
        <dbReference type="ARBA" id="ARBA00023125"/>
    </source>
</evidence>
<dbReference type="RefSeq" id="WP_341839882.1">
    <property type="nucleotide sequence ID" value="NZ_CP149792.1"/>
</dbReference>
<dbReference type="InterPro" id="IPR036388">
    <property type="entry name" value="WH-like_DNA-bd_sf"/>
</dbReference>
<dbReference type="Gene3D" id="1.10.10.10">
    <property type="entry name" value="Winged helix-like DNA-binding domain superfamily/Winged helix DNA-binding domain"/>
    <property type="match status" value="1"/>
</dbReference>
<keyword evidence="2" id="KW-0238">DNA-binding</keyword>
<organism evidence="5 6">
    <name type="scientific">Chitinophaga caseinilytica</name>
    <dbReference type="NCBI Taxonomy" id="2267521"/>
    <lineage>
        <taxon>Bacteria</taxon>
        <taxon>Pseudomonadati</taxon>
        <taxon>Bacteroidota</taxon>
        <taxon>Chitinophagia</taxon>
        <taxon>Chitinophagales</taxon>
        <taxon>Chitinophagaceae</taxon>
        <taxon>Chitinophaga</taxon>
    </lineage>
</organism>
<evidence type="ECO:0000256" key="3">
    <source>
        <dbReference type="ARBA" id="ARBA00023163"/>
    </source>
</evidence>
<feature type="domain" description="HTH hxlR-type" evidence="4">
    <location>
        <begin position="12"/>
        <end position="110"/>
    </location>
</feature>
<reference evidence="5 6" key="1">
    <citation type="submission" date="2024-03" db="EMBL/GenBank/DDBJ databases">
        <title>Chitinophaga caseinilytica sp. nov., a casein hydrolysing bacterium isolated from forest soil.</title>
        <authorList>
            <person name="Lee D.S."/>
            <person name="Han D.M."/>
            <person name="Baek J.H."/>
            <person name="Choi D.G."/>
            <person name="Jeon J.H."/>
            <person name="Jeon C.O."/>
        </authorList>
    </citation>
    <scope>NUCLEOTIDE SEQUENCE [LARGE SCALE GENOMIC DNA]</scope>
    <source>
        <strain evidence="5 6">KACC 19118</strain>
    </source>
</reference>
<accession>A0ABZ2Z099</accession>
<dbReference type="InterPro" id="IPR002577">
    <property type="entry name" value="HTH_HxlR"/>
</dbReference>
<keyword evidence="3" id="KW-0804">Transcription</keyword>
<dbReference type="Proteomes" id="UP001449657">
    <property type="component" value="Chromosome"/>
</dbReference>
<name>A0ABZ2Z099_9BACT</name>
<gene>
    <name evidence="5" type="ORF">WJU22_19715</name>
</gene>
<dbReference type="SUPFAM" id="SSF46785">
    <property type="entry name" value="Winged helix' DNA-binding domain"/>
    <property type="match status" value="1"/>
</dbReference>
<evidence type="ECO:0000259" key="4">
    <source>
        <dbReference type="PROSITE" id="PS51118"/>
    </source>
</evidence>
<dbReference type="InterPro" id="IPR036390">
    <property type="entry name" value="WH_DNA-bd_sf"/>
</dbReference>